<dbReference type="PANTHER" id="PTHR42866">
    <property type="entry name" value="3-DEOXY-MANNO-OCTULOSONATE CYTIDYLYLTRANSFERASE"/>
    <property type="match status" value="1"/>
</dbReference>
<dbReference type="KEGG" id="bco:Bcell_3607"/>
<evidence type="ECO:0000313" key="1">
    <source>
        <dbReference type="EMBL" id="ADU31848.1"/>
    </source>
</evidence>
<dbReference type="HOGENOM" id="CLU_072501_0_0_9"/>
<name>E6TS79_EVAC2</name>
<reference evidence="1" key="1">
    <citation type="submission" date="2010-12" db="EMBL/GenBank/DDBJ databases">
        <title>Complete sequence of Bacillus cellulosilyticus DSM 2522.</title>
        <authorList>
            <consortium name="US DOE Joint Genome Institute"/>
            <person name="Lucas S."/>
            <person name="Copeland A."/>
            <person name="Lapidus A."/>
            <person name="Cheng J.-F."/>
            <person name="Bruce D."/>
            <person name="Goodwin L."/>
            <person name="Pitluck S."/>
            <person name="Chertkov O."/>
            <person name="Detter J.C."/>
            <person name="Han C."/>
            <person name="Tapia R."/>
            <person name="Land M."/>
            <person name="Hauser L."/>
            <person name="Jeffries C."/>
            <person name="Kyrpides N."/>
            <person name="Ivanova N."/>
            <person name="Mikhailova N."/>
            <person name="Brumm P."/>
            <person name="Mead D."/>
            <person name="Woyke T."/>
        </authorList>
    </citation>
    <scope>NUCLEOTIDE SEQUENCE [LARGE SCALE GENOMIC DNA]</scope>
    <source>
        <strain evidence="1">DSM 2522</strain>
    </source>
</reference>
<dbReference type="InterPro" id="IPR029044">
    <property type="entry name" value="Nucleotide-diphossugar_trans"/>
</dbReference>
<dbReference type="GO" id="GO:0016779">
    <property type="term" value="F:nucleotidyltransferase activity"/>
    <property type="evidence" value="ECO:0007669"/>
    <property type="project" value="UniProtKB-KW"/>
</dbReference>
<evidence type="ECO:0000313" key="2">
    <source>
        <dbReference type="Proteomes" id="UP000001401"/>
    </source>
</evidence>
<gene>
    <name evidence="1" type="ordered locus">Bcell_3607</name>
</gene>
<proteinExistence type="predicted"/>
<dbReference type="OrthoDB" id="9815559at2"/>
<dbReference type="eggNOG" id="COG1861">
    <property type="taxonomic scope" value="Bacteria"/>
</dbReference>
<keyword evidence="2" id="KW-1185">Reference proteome</keyword>
<dbReference type="Proteomes" id="UP000001401">
    <property type="component" value="Chromosome"/>
</dbReference>
<accession>E6TS79</accession>
<dbReference type="GO" id="GO:0005829">
    <property type="term" value="C:cytosol"/>
    <property type="evidence" value="ECO:0007669"/>
    <property type="project" value="TreeGrafter"/>
</dbReference>
<dbReference type="Gene3D" id="3.90.550.10">
    <property type="entry name" value="Spore Coat Polysaccharide Biosynthesis Protein SpsA, Chain A"/>
    <property type="match status" value="1"/>
</dbReference>
<sequence length="241" mass="27846">MKVNIIIQARMGSSRLPGKVLKPLGNSIVLDYVVSRCKRIKGVDEVIVATTISKQDADIEKWCQRNRVNCFRGSELDVLDRYYKCAKLYQSDYIIRVTSDCPFVDIEMAENIIKKMINNPCDFVKVEGDLPRGLVVEMFAFNALEYIYKNGKEERHREHVTYYGYENEDKFSVKKYFAPDSLCNPELRITLDTVEDYELCKMIAQHFNNDKLVSSNQVVNFLVNNPEVANINSHIVQKPVK</sequence>
<dbReference type="STRING" id="649639.Bcell_3607"/>
<dbReference type="CDD" id="cd02518">
    <property type="entry name" value="GT2_SpsF"/>
    <property type="match status" value="1"/>
</dbReference>
<dbReference type="RefSeq" id="WP_013490179.1">
    <property type="nucleotide sequence ID" value="NC_014829.1"/>
</dbReference>
<protein>
    <submittedName>
        <fullName evidence="1">Acylneuraminate cytidylyltransferase</fullName>
    </submittedName>
</protein>
<organism evidence="1 2">
    <name type="scientific">Evansella cellulosilytica (strain ATCC 21833 / DSM 2522 / FERM P-1141 / JCM 9156 / N-4)</name>
    <name type="common">Bacillus cellulosilyticus</name>
    <dbReference type="NCBI Taxonomy" id="649639"/>
    <lineage>
        <taxon>Bacteria</taxon>
        <taxon>Bacillati</taxon>
        <taxon>Bacillota</taxon>
        <taxon>Bacilli</taxon>
        <taxon>Bacillales</taxon>
        <taxon>Bacillaceae</taxon>
        <taxon>Evansella</taxon>
    </lineage>
</organism>
<dbReference type="SUPFAM" id="SSF53448">
    <property type="entry name" value="Nucleotide-diphospho-sugar transferases"/>
    <property type="match status" value="1"/>
</dbReference>
<dbReference type="EMBL" id="CP002394">
    <property type="protein sequence ID" value="ADU31848.1"/>
    <property type="molecule type" value="Genomic_DNA"/>
</dbReference>
<dbReference type="PANTHER" id="PTHR42866:SF1">
    <property type="entry name" value="SPORE COAT POLYSACCHARIDE BIOSYNTHESIS PROTEIN SPSF"/>
    <property type="match status" value="1"/>
</dbReference>
<keyword evidence="1" id="KW-0548">Nucleotidyltransferase</keyword>
<dbReference type="Pfam" id="PF02348">
    <property type="entry name" value="CTP_transf_3"/>
    <property type="match status" value="1"/>
</dbReference>
<dbReference type="InterPro" id="IPR003329">
    <property type="entry name" value="Cytidylyl_trans"/>
</dbReference>
<dbReference type="AlphaFoldDB" id="E6TS79"/>
<keyword evidence="1" id="KW-0808">Transferase</keyword>